<evidence type="ECO:0000313" key="1">
    <source>
        <dbReference type="Ensembl" id="ENSPNAP00000082494.1"/>
    </source>
</evidence>
<reference evidence="1" key="2">
    <citation type="submission" date="2025-08" db="UniProtKB">
        <authorList>
            <consortium name="Ensembl"/>
        </authorList>
    </citation>
    <scope>IDENTIFICATION</scope>
</reference>
<protein>
    <submittedName>
        <fullName evidence="1">Uncharacterized protein</fullName>
    </submittedName>
</protein>
<dbReference type="Proteomes" id="UP001501920">
    <property type="component" value="Chromosome 8"/>
</dbReference>
<dbReference type="Ensembl" id="ENSPNAT00000048533.1">
    <property type="protein sequence ID" value="ENSPNAP00000082494.1"/>
    <property type="gene ID" value="ENSPNAG00000036018.1"/>
</dbReference>
<reference evidence="1 2" key="1">
    <citation type="submission" date="2020-10" db="EMBL/GenBank/DDBJ databases">
        <title>Pygocentrus nattereri (red-bellied piranha) genome, fPygNat1, primary haplotype.</title>
        <authorList>
            <person name="Myers G."/>
            <person name="Meyer A."/>
            <person name="Karagic N."/>
            <person name="Pippel M."/>
            <person name="Winkler S."/>
            <person name="Tracey A."/>
            <person name="Wood J."/>
            <person name="Formenti G."/>
            <person name="Howe K."/>
            <person name="Fedrigo O."/>
            <person name="Jarvis E.D."/>
        </authorList>
    </citation>
    <scope>NUCLEOTIDE SEQUENCE [LARGE SCALE GENOMIC DNA]</scope>
</reference>
<dbReference type="AlphaFoldDB" id="A0AAR2M585"/>
<organism evidence="1 2">
    <name type="scientific">Pygocentrus nattereri</name>
    <name type="common">Red-bellied piranha</name>
    <dbReference type="NCBI Taxonomy" id="42514"/>
    <lineage>
        <taxon>Eukaryota</taxon>
        <taxon>Metazoa</taxon>
        <taxon>Chordata</taxon>
        <taxon>Craniata</taxon>
        <taxon>Vertebrata</taxon>
        <taxon>Euteleostomi</taxon>
        <taxon>Actinopterygii</taxon>
        <taxon>Neopterygii</taxon>
        <taxon>Teleostei</taxon>
        <taxon>Ostariophysi</taxon>
        <taxon>Characiformes</taxon>
        <taxon>Characoidei</taxon>
        <taxon>Pygocentrus</taxon>
    </lineage>
</organism>
<proteinExistence type="predicted"/>
<keyword evidence="2" id="KW-1185">Reference proteome</keyword>
<evidence type="ECO:0000313" key="2">
    <source>
        <dbReference type="Proteomes" id="UP001501920"/>
    </source>
</evidence>
<accession>A0AAR2M585</accession>
<name>A0AAR2M585_PYGNA</name>
<sequence length="114" mass="12534">MGNPISNQYGALSLLNTSRLRTYLDMFALPTLRPPPPTNDKAVSEYTSCVWFIIRVSGGWCKAVACQKSVAFSWSNKCLCQGNDTEEHRDMTAVPFLISGSSKNPSQNSLSKLS</sequence>
<reference evidence="1" key="3">
    <citation type="submission" date="2025-09" db="UniProtKB">
        <authorList>
            <consortium name="Ensembl"/>
        </authorList>
    </citation>
    <scope>IDENTIFICATION</scope>
</reference>